<gene>
    <name evidence="1" type="ORF">EVA_14378</name>
</gene>
<evidence type="ECO:0000313" key="1">
    <source>
        <dbReference type="EMBL" id="EJW97515.1"/>
    </source>
</evidence>
<proteinExistence type="predicted"/>
<comment type="caution">
    <text evidence="1">The sequence shown here is derived from an EMBL/GenBank/DDBJ whole genome shotgun (WGS) entry which is preliminary data.</text>
</comment>
<dbReference type="AlphaFoldDB" id="J9CC42"/>
<sequence>MSLSARGFINTDTPNIGKVEIALAFFYPMTEYCPYPIGILLYSFSY</sequence>
<organism evidence="1">
    <name type="scientific">gut metagenome</name>
    <dbReference type="NCBI Taxonomy" id="749906"/>
    <lineage>
        <taxon>unclassified sequences</taxon>
        <taxon>metagenomes</taxon>
        <taxon>organismal metagenomes</taxon>
    </lineage>
</organism>
<dbReference type="EMBL" id="AMCI01004727">
    <property type="protein sequence ID" value="EJW97515.1"/>
    <property type="molecule type" value="Genomic_DNA"/>
</dbReference>
<accession>J9CC42</accession>
<protein>
    <submittedName>
        <fullName evidence="1">Uncharacterized protein</fullName>
    </submittedName>
</protein>
<reference evidence="1" key="1">
    <citation type="journal article" date="2012" name="PLoS ONE">
        <title>Gene sets for utilization of primary and secondary nutrition supplies in the distal gut of endangered iberian lynx.</title>
        <authorList>
            <person name="Alcaide M."/>
            <person name="Messina E."/>
            <person name="Richter M."/>
            <person name="Bargiela R."/>
            <person name="Peplies J."/>
            <person name="Huws S.A."/>
            <person name="Newbold C.J."/>
            <person name="Golyshin P.N."/>
            <person name="Simon M.A."/>
            <person name="Lopez G."/>
            <person name="Yakimov M.M."/>
            <person name="Ferrer M."/>
        </authorList>
    </citation>
    <scope>NUCLEOTIDE SEQUENCE</scope>
</reference>
<name>J9CC42_9ZZZZ</name>